<evidence type="ECO:0000313" key="2">
    <source>
        <dbReference type="EMBL" id="GEB45385.1"/>
    </source>
</evidence>
<feature type="region of interest" description="Disordered" evidence="1">
    <location>
        <begin position="1"/>
        <end position="66"/>
    </location>
</feature>
<dbReference type="EMBL" id="BJML01000003">
    <property type="protein sequence ID" value="GEB45385.1"/>
    <property type="molecule type" value="Genomic_DNA"/>
</dbReference>
<gene>
    <name evidence="2" type="ORF">MTE01_13300</name>
</gene>
<protein>
    <recommendedName>
        <fullName evidence="4">Zinc-binding alcohol dehydrogenase</fullName>
    </recommendedName>
</protein>
<dbReference type="AlphaFoldDB" id="A0A4Y3QJP2"/>
<accession>A0A4Y3QJP2</accession>
<organism evidence="2 3">
    <name type="scientific">Microbacterium testaceum</name>
    <name type="common">Aureobacterium testaceum</name>
    <name type="synonym">Brevibacterium testaceum</name>
    <dbReference type="NCBI Taxonomy" id="2033"/>
    <lineage>
        <taxon>Bacteria</taxon>
        <taxon>Bacillati</taxon>
        <taxon>Actinomycetota</taxon>
        <taxon>Actinomycetes</taxon>
        <taxon>Micrococcales</taxon>
        <taxon>Microbacteriaceae</taxon>
        <taxon>Microbacterium</taxon>
    </lineage>
</organism>
<comment type="caution">
    <text evidence="2">The sequence shown here is derived from an EMBL/GenBank/DDBJ whole genome shotgun (WGS) entry which is preliminary data.</text>
</comment>
<dbReference type="Proteomes" id="UP000319525">
    <property type="component" value="Unassembled WGS sequence"/>
</dbReference>
<evidence type="ECO:0000313" key="3">
    <source>
        <dbReference type="Proteomes" id="UP000319525"/>
    </source>
</evidence>
<reference evidence="2 3" key="1">
    <citation type="submission" date="2019-06" db="EMBL/GenBank/DDBJ databases">
        <title>Whole genome shotgun sequence of Microbacterium testaceum NBRC 12675.</title>
        <authorList>
            <person name="Hosoyama A."/>
            <person name="Uohara A."/>
            <person name="Ohji S."/>
            <person name="Ichikawa N."/>
        </authorList>
    </citation>
    <scope>NUCLEOTIDE SEQUENCE [LARGE SCALE GENOMIC DNA]</scope>
    <source>
        <strain evidence="2 3">NBRC 12675</strain>
    </source>
</reference>
<sequence length="271" mass="29597">MEEVRARAPGLTTGGDSATGGRTGRLASSRPEFSSRDLPRRAHPATRDAPPARRKTHPYVTPAPYNGAMTGGQPEWVIREDAAQSVLVALYLRQVLGIRSPDELPALRRVPPPWVDERTDAAHAQLEREWREYWAMTVEPQAHPSPVPLELIDGFETLVTLPVDGSETLRAAIGAHADDAVDFARLANDRYTRETTARPGVSYRAYASAIAAHERAVGRRAHSFELNVQVLPLAQRGVWWIGSLTVAVTDGLRGDVAAFDTAIHPIIAELA</sequence>
<name>A0A4Y3QJP2_MICTE</name>
<evidence type="ECO:0008006" key="4">
    <source>
        <dbReference type="Google" id="ProtNLM"/>
    </source>
</evidence>
<proteinExistence type="predicted"/>
<evidence type="ECO:0000256" key="1">
    <source>
        <dbReference type="SAM" id="MobiDB-lite"/>
    </source>
</evidence>